<sequence length="470" mass="53607">MSWKTMSEEKTRFKTNHEIQPRGPGRTELDRTRQEQIKQSFIQAYDSYATYAWGHDEIIPISRSFRDTRNGWGATLIDSMSTLYIMGLTERLERAIEYTLTIDFKRSQVQGQASSVFETTIRYLGGILSIYELTGANRTGLLDKASEIGAKLEMAWMGGSPIPYAWMHFDTNQHTPQETITIAEAGSLILEFDRLSYWTNSSHRVLADKTSRHIMNNTHVFPGLHPQILISQNGNPSGDRIGWGANVDSFLEYGVKYWQLIGDDAIDYVKYWEQAVESSITHLLQWSPNSKNPYLAEYSASSGGIQPFMTHLACFAPGNWMLGGKLRNNATVFDLGLQMAQTCYDSYNSTKTGLGPESFSPGEELRIINGEFILRPEVVESIWYAWRLTGDPIWQDRAWEIFQSLEKHCKTSAGYHGLRNVDRPEAGPKDGTESFLFGKLFDYLYLTFSPRDFFSLDDWVFSTEAHPFKI</sequence>
<keyword evidence="7" id="KW-0325">Glycoprotein</keyword>
<organism evidence="16 17">
    <name type="scientific">Cronartium quercuum f. sp. fusiforme G11</name>
    <dbReference type="NCBI Taxonomy" id="708437"/>
    <lineage>
        <taxon>Eukaryota</taxon>
        <taxon>Fungi</taxon>
        <taxon>Dikarya</taxon>
        <taxon>Basidiomycota</taxon>
        <taxon>Pucciniomycotina</taxon>
        <taxon>Pucciniomycetes</taxon>
        <taxon>Pucciniales</taxon>
        <taxon>Coleosporiaceae</taxon>
        <taxon>Cronartium</taxon>
    </lineage>
</organism>
<evidence type="ECO:0000256" key="14">
    <source>
        <dbReference type="RuleBase" id="RU361193"/>
    </source>
</evidence>
<dbReference type="Gene3D" id="1.50.10.10">
    <property type="match status" value="1"/>
</dbReference>
<evidence type="ECO:0000256" key="6">
    <source>
        <dbReference type="ARBA" id="ARBA00023157"/>
    </source>
</evidence>
<comment type="pathway">
    <text evidence="2">Protein modification; protein glycosylation.</text>
</comment>
<dbReference type="SUPFAM" id="SSF48225">
    <property type="entry name" value="Seven-hairpin glycosidases"/>
    <property type="match status" value="1"/>
</dbReference>
<reference evidence="16" key="1">
    <citation type="submission" date="2013-11" db="EMBL/GenBank/DDBJ databases">
        <title>Genome sequence of the fusiform rust pathogen reveals effectors for host alternation and coevolution with pine.</title>
        <authorList>
            <consortium name="DOE Joint Genome Institute"/>
            <person name="Smith K."/>
            <person name="Pendleton A."/>
            <person name="Kubisiak T."/>
            <person name="Anderson C."/>
            <person name="Salamov A."/>
            <person name="Aerts A."/>
            <person name="Riley R."/>
            <person name="Clum A."/>
            <person name="Lindquist E."/>
            <person name="Ence D."/>
            <person name="Campbell M."/>
            <person name="Kronenberg Z."/>
            <person name="Feau N."/>
            <person name="Dhillon B."/>
            <person name="Hamelin R."/>
            <person name="Burleigh J."/>
            <person name="Smith J."/>
            <person name="Yandell M."/>
            <person name="Nelson C."/>
            <person name="Grigoriev I."/>
            <person name="Davis J."/>
        </authorList>
    </citation>
    <scope>NUCLEOTIDE SEQUENCE</scope>
    <source>
        <strain evidence="16">G11</strain>
    </source>
</reference>
<comment type="cofactor">
    <cofactor evidence="1 12">
        <name>Ca(2+)</name>
        <dbReference type="ChEBI" id="CHEBI:29108"/>
    </cofactor>
</comment>
<evidence type="ECO:0000256" key="1">
    <source>
        <dbReference type="ARBA" id="ARBA00001913"/>
    </source>
</evidence>
<proteinExistence type="inferred from homology"/>
<feature type="region of interest" description="Disordered" evidence="15">
    <location>
        <begin position="1"/>
        <end position="32"/>
    </location>
</feature>
<evidence type="ECO:0000256" key="12">
    <source>
        <dbReference type="PIRSR" id="PIRSR601382-2"/>
    </source>
</evidence>
<evidence type="ECO:0000256" key="10">
    <source>
        <dbReference type="ARBA" id="ARBA00048605"/>
    </source>
</evidence>
<evidence type="ECO:0000256" key="5">
    <source>
        <dbReference type="ARBA" id="ARBA00022801"/>
    </source>
</evidence>
<dbReference type="PANTHER" id="PTHR11742">
    <property type="entry name" value="MANNOSYL-OLIGOSACCHARIDE ALPHA-1,2-MANNOSIDASE-RELATED"/>
    <property type="match status" value="1"/>
</dbReference>
<keyword evidence="17" id="KW-1185">Reference proteome</keyword>
<gene>
    <name evidence="16" type="ORF">CROQUDRAFT_724232</name>
</gene>
<evidence type="ECO:0000256" key="9">
    <source>
        <dbReference type="ARBA" id="ARBA00047669"/>
    </source>
</evidence>
<keyword evidence="12" id="KW-0106">Calcium</keyword>
<dbReference type="EMBL" id="MU167305">
    <property type="protein sequence ID" value="KAG0143970.1"/>
    <property type="molecule type" value="Genomic_DNA"/>
</dbReference>
<dbReference type="InterPro" id="IPR012341">
    <property type="entry name" value="6hp_glycosidase-like_sf"/>
</dbReference>
<evidence type="ECO:0000256" key="8">
    <source>
        <dbReference type="ARBA" id="ARBA00023295"/>
    </source>
</evidence>
<dbReference type="EC" id="3.2.1.-" evidence="14"/>
<accession>A0A9P6NC53</accession>
<keyword evidence="8 14" id="KW-0326">Glycosidase</keyword>
<dbReference type="Proteomes" id="UP000886653">
    <property type="component" value="Unassembled WGS sequence"/>
</dbReference>
<evidence type="ECO:0000313" key="16">
    <source>
        <dbReference type="EMBL" id="KAG0143970.1"/>
    </source>
</evidence>
<evidence type="ECO:0000256" key="15">
    <source>
        <dbReference type="SAM" id="MobiDB-lite"/>
    </source>
</evidence>
<comment type="caution">
    <text evidence="16">The sequence shown here is derived from an EMBL/GenBank/DDBJ whole genome shotgun (WGS) entry which is preliminary data.</text>
</comment>
<keyword evidence="4" id="KW-0732">Signal</keyword>
<dbReference type="InterPro" id="IPR050749">
    <property type="entry name" value="Glycosyl_Hydrolase_47"/>
</dbReference>
<feature type="binding site" evidence="12">
    <location>
        <position position="463"/>
    </location>
    <ligand>
        <name>Ca(2+)</name>
        <dbReference type="ChEBI" id="CHEBI:29108"/>
    </ligand>
</feature>
<evidence type="ECO:0000256" key="11">
    <source>
        <dbReference type="PIRSR" id="PIRSR601382-1"/>
    </source>
</evidence>
<evidence type="ECO:0000256" key="3">
    <source>
        <dbReference type="ARBA" id="ARBA00007658"/>
    </source>
</evidence>
<dbReference type="InterPro" id="IPR036026">
    <property type="entry name" value="Seven-hairpin_glycosidases"/>
</dbReference>
<feature type="disulfide bond" evidence="13">
    <location>
        <begin position="314"/>
        <end position="343"/>
    </location>
</feature>
<feature type="active site" description="Proton donor" evidence="11">
    <location>
        <position position="118"/>
    </location>
</feature>
<dbReference type="GO" id="GO:0005783">
    <property type="term" value="C:endoplasmic reticulum"/>
    <property type="evidence" value="ECO:0007669"/>
    <property type="project" value="TreeGrafter"/>
</dbReference>
<name>A0A9P6NC53_9BASI</name>
<protein>
    <recommendedName>
        <fullName evidence="14">alpha-1,2-Mannosidase</fullName>
        <ecNumber evidence="14">3.2.1.-</ecNumber>
    </recommendedName>
</protein>
<keyword evidence="6 13" id="KW-1015">Disulfide bond</keyword>
<dbReference type="GO" id="GO:0005975">
    <property type="term" value="P:carbohydrate metabolic process"/>
    <property type="evidence" value="ECO:0007669"/>
    <property type="project" value="InterPro"/>
</dbReference>
<comment type="catalytic activity">
    <reaction evidence="10">
        <text>N(4)-(alpha-D-Man-(1-&gt;2)-alpha-D-Man-(1-&gt;2)-alpha-D-Man-(1-&gt;3)-[alpha-D-Man-(1-&gt;2)-alpha-D-Man-(1-&gt;3)-[alpha-D-Man-(1-&gt;2)-alpha-D-Man-(1-&gt;6)]-alpha-D-Man-(1-&gt;6)]-beta-D-Man-(1-&gt;4)-beta-D-GlcNAc-(1-&gt;4)-beta-D-GlcNAc)-L-asparaginyl-[protein] (N-glucan mannose isomer 9A1,2,3B1,2,3) + 4 H2O = N(4)-(alpha-D-Man-(1-&gt;3)-[alpha-D-Man-(1-&gt;3)-[alpha-D-Man-(1-&gt;6)]-alpha-D-Man-(1-&gt;6)]-beta-D-Man-(1-&gt;4)-beta-D-GlcNAc-(1-&gt;4)-beta-D-GlcNAc)-L-asparaginyl-[protein] (N-glucan mannose isomer 5A1,2) + 4 beta-D-mannose</text>
        <dbReference type="Rhea" id="RHEA:56008"/>
        <dbReference type="Rhea" id="RHEA-COMP:14356"/>
        <dbReference type="Rhea" id="RHEA-COMP:14367"/>
        <dbReference type="ChEBI" id="CHEBI:15377"/>
        <dbReference type="ChEBI" id="CHEBI:28563"/>
        <dbReference type="ChEBI" id="CHEBI:59087"/>
        <dbReference type="ChEBI" id="CHEBI:139493"/>
        <dbReference type="EC" id="3.2.1.113"/>
    </reaction>
</comment>
<dbReference type="GO" id="GO:0016020">
    <property type="term" value="C:membrane"/>
    <property type="evidence" value="ECO:0007669"/>
    <property type="project" value="InterPro"/>
</dbReference>
<keyword evidence="5 14" id="KW-0378">Hydrolase</keyword>
<comment type="catalytic activity">
    <reaction evidence="9">
        <text>N(4)-(alpha-D-Man-(1-&gt;2)-alpha-D-Man-(1-&gt;2)-alpha-D-Man-(1-&gt;3)-[alpha-D-Man-(1-&gt;3)-[alpha-D-Man-(1-&gt;2)-alpha-D-Man-(1-&gt;6)]-alpha-D-Man-(1-&gt;6)]-beta-D-Man-(1-&gt;4)-beta-D-GlcNAc-(1-&gt;4)-beta-D-GlcNAc)-L-asparaginyl-[protein] (N-glucan mannose isomer 8A1,2,3B1,3) + 3 H2O = N(4)-(alpha-D-Man-(1-&gt;3)-[alpha-D-Man-(1-&gt;3)-[alpha-D-Man-(1-&gt;6)]-alpha-D-Man-(1-&gt;6)]-beta-D-Man-(1-&gt;4)-beta-D-GlcNAc-(1-&gt;4)-beta-D-GlcNAc)-L-asparaginyl-[protein] (N-glucan mannose isomer 5A1,2) + 3 beta-D-mannose</text>
        <dbReference type="Rhea" id="RHEA:56028"/>
        <dbReference type="Rhea" id="RHEA-COMP:14358"/>
        <dbReference type="Rhea" id="RHEA-COMP:14367"/>
        <dbReference type="ChEBI" id="CHEBI:15377"/>
        <dbReference type="ChEBI" id="CHEBI:28563"/>
        <dbReference type="ChEBI" id="CHEBI:59087"/>
        <dbReference type="ChEBI" id="CHEBI:60628"/>
        <dbReference type="EC" id="3.2.1.113"/>
    </reaction>
</comment>
<keyword evidence="12" id="KW-0479">Metal-binding</keyword>
<comment type="similarity">
    <text evidence="3 14">Belongs to the glycosyl hydrolase 47 family.</text>
</comment>
<dbReference type="OrthoDB" id="8118055at2759"/>
<dbReference type="InterPro" id="IPR001382">
    <property type="entry name" value="Glyco_hydro_47"/>
</dbReference>
<dbReference type="GO" id="GO:0036503">
    <property type="term" value="P:ERAD pathway"/>
    <property type="evidence" value="ECO:0007669"/>
    <property type="project" value="UniProtKB-ARBA"/>
</dbReference>
<dbReference type="GO" id="GO:0005509">
    <property type="term" value="F:calcium ion binding"/>
    <property type="evidence" value="ECO:0007669"/>
    <property type="project" value="InterPro"/>
</dbReference>
<feature type="active site" description="Proton donor" evidence="11">
    <location>
        <position position="357"/>
    </location>
</feature>
<dbReference type="PRINTS" id="PR00747">
    <property type="entry name" value="GLYHDRLASE47"/>
</dbReference>
<dbReference type="AlphaFoldDB" id="A0A9P6NC53"/>
<evidence type="ECO:0000256" key="2">
    <source>
        <dbReference type="ARBA" id="ARBA00004922"/>
    </source>
</evidence>
<feature type="active site" evidence="11">
    <location>
        <position position="377"/>
    </location>
</feature>
<evidence type="ECO:0000313" key="17">
    <source>
        <dbReference type="Proteomes" id="UP000886653"/>
    </source>
</evidence>
<evidence type="ECO:0000256" key="7">
    <source>
        <dbReference type="ARBA" id="ARBA00023180"/>
    </source>
</evidence>
<evidence type="ECO:0000256" key="4">
    <source>
        <dbReference type="ARBA" id="ARBA00022729"/>
    </source>
</evidence>
<dbReference type="GO" id="GO:0004571">
    <property type="term" value="F:mannosyl-oligosaccharide 1,2-alpha-mannosidase activity"/>
    <property type="evidence" value="ECO:0007669"/>
    <property type="project" value="UniProtKB-EC"/>
</dbReference>
<dbReference type="PANTHER" id="PTHR11742:SF101">
    <property type="entry name" value="MANNOSYL-OLIGOSACCHARIDE ALPHA-1,2-MANNOSIDASE 1B"/>
    <property type="match status" value="1"/>
</dbReference>
<feature type="active site" evidence="11">
    <location>
        <position position="248"/>
    </location>
</feature>
<evidence type="ECO:0000256" key="13">
    <source>
        <dbReference type="PIRSR" id="PIRSR601382-3"/>
    </source>
</evidence>
<dbReference type="Pfam" id="PF01532">
    <property type="entry name" value="Glyco_hydro_47"/>
    <property type="match status" value="1"/>
</dbReference>